<evidence type="ECO:0000313" key="2">
    <source>
        <dbReference type="Proteomes" id="UP000001294"/>
    </source>
</evidence>
<accession>B6Q7Z1</accession>
<dbReference type="AlphaFoldDB" id="B6Q7Z1"/>
<sequence>MFSHDGDSDGLDPSEAVWRGNVTDADIFELAFLGAERNDGETVDNNHALDYLELEEIAAEQEYGEEDFQS</sequence>
<keyword evidence="2" id="KW-1185">Reference proteome</keyword>
<gene>
    <name evidence="1" type="ORF">PMAA_016730</name>
</gene>
<dbReference type="EMBL" id="DS995899">
    <property type="protein sequence ID" value="EEA26754.1"/>
    <property type="molecule type" value="Genomic_DNA"/>
</dbReference>
<organism evidence="1 2">
    <name type="scientific">Talaromyces marneffei (strain ATCC 18224 / CBS 334.59 / QM 7333)</name>
    <name type="common">Penicillium marneffei</name>
    <dbReference type="NCBI Taxonomy" id="441960"/>
    <lineage>
        <taxon>Eukaryota</taxon>
        <taxon>Fungi</taxon>
        <taxon>Dikarya</taxon>
        <taxon>Ascomycota</taxon>
        <taxon>Pezizomycotina</taxon>
        <taxon>Eurotiomycetes</taxon>
        <taxon>Eurotiomycetidae</taxon>
        <taxon>Eurotiales</taxon>
        <taxon>Trichocomaceae</taxon>
        <taxon>Talaromyces</taxon>
        <taxon>Talaromyces sect. Talaromyces</taxon>
    </lineage>
</organism>
<name>B6Q7Z1_TALMQ</name>
<dbReference type="VEuPathDB" id="FungiDB:PMAA_016730"/>
<evidence type="ECO:0000313" key="1">
    <source>
        <dbReference type="EMBL" id="EEA26754.1"/>
    </source>
</evidence>
<protein>
    <submittedName>
        <fullName evidence="1">Uncharacterized protein</fullName>
    </submittedName>
</protein>
<proteinExistence type="predicted"/>
<dbReference type="Proteomes" id="UP000001294">
    <property type="component" value="Unassembled WGS sequence"/>
</dbReference>
<dbReference type="HOGENOM" id="CLU_2758596_0_0_1"/>
<reference evidence="2" key="1">
    <citation type="journal article" date="2015" name="Genome Announc.">
        <title>Genome sequence of the AIDS-associated pathogen Penicillium marneffei (ATCC18224) and its near taxonomic relative Talaromyces stipitatus (ATCC10500).</title>
        <authorList>
            <person name="Nierman W.C."/>
            <person name="Fedorova-Abrams N.D."/>
            <person name="Andrianopoulos A."/>
        </authorList>
    </citation>
    <scope>NUCLEOTIDE SEQUENCE [LARGE SCALE GENOMIC DNA]</scope>
    <source>
        <strain evidence="2">ATCC 18224 / CBS 334.59 / QM 7333</strain>
    </source>
</reference>